<comment type="caution">
    <text evidence="2">The sequence shown here is derived from an EMBL/GenBank/DDBJ whole genome shotgun (WGS) entry which is preliminary data.</text>
</comment>
<feature type="compositionally biased region" description="Pro residues" evidence="1">
    <location>
        <begin position="226"/>
        <end position="236"/>
    </location>
</feature>
<accession>A0A6P0HL27</accession>
<sequence>MSEVEITVAGQARVTVAPDQGSIRGQVVIDGDDAHDVLQRVTTSVRALVEDLRALADAPGTALSSWSVDDAVSGVRQDWTAEGTPRTVRYAAASVRAAFTDARALGAWVTAASGVPGLAVHDVRWSLLPEHEAEVRAGLCRDAVVDAARRAGEYAAAAGLAPPRWVALADEGMLHGRSDTVFAAMSGAPRHEVHHLGGGEALPFQPEPLLLTATVHGRFAASPRPHAAPEPSPHPSPHPEES</sequence>
<dbReference type="Pfam" id="PF04402">
    <property type="entry name" value="SIMPL"/>
    <property type="match status" value="1"/>
</dbReference>
<gene>
    <name evidence="2" type="ORF">G3T38_13945</name>
</gene>
<name>A0A6P0HL27_9ACTN</name>
<dbReference type="Proteomes" id="UP000468687">
    <property type="component" value="Unassembled WGS sequence"/>
</dbReference>
<reference evidence="2 3" key="1">
    <citation type="journal article" date="2014" name="Int. J. Syst. Evol. Microbiol.">
        <title>Nocardioides zeae sp. nov., isolated from the stem of Zea mays.</title>
        <authorList>
            <person name="Glaeser S.P."/>
            <person name="McInroy J.A."/>
            <person name="Busse H.J."/>
            <person name="Kampfer P."/>
        </authorList>
    </citation>
    <scope>NUCLEOTIDE SEQUENCE [LARGE SCALE GENOMIC DNA]</scope>
    <source>
        <strain evidence="2 3">JCM 30728</strain>
    </source>
</reference>
<dbReference type="RefSeq" id="WP_163772918.1">
    <property type="nucleotide sequence ID" value="NZ_JAAGXA010000009.1"/>
</dbReference>
<organism evidence="2 3">
    <name type="scientific">Nocardioides zeae</name>
    <dbReference type="NCBI Taxonomy" id="1457234"/>
    <lineage>
        <taxon>Bacteria</taxon>
        <taxon>Bacillati</taxon>
        <taxon>Actinomycetota</taxon>
        <taxon>Actinomycetes</taxon>
        <taxon>Propionibacteriales</taxon>
        <taxon>Nocardioidaceae</taxon>
        <taxon>Nocardioides</taxon>
    </lineage>
</organism>
<keyword evidence="3" id="KW-1185">Reference proteome</keyword>
<dbReference type="EMBL" id="JAAGXA010000009">
    <property type="protein sequence ID" value="NEN79382.1"/>
    <property type="molecule type" value="Genomic_DNA"/>
</dbReference>
<evidence type="ECO:0000313" key="2">
    <source>
        <dbReference type="EMBL" id="NEN79382.1"/>
    </source>
</evidence>
<dbReference type="InterPro" id="IPR007497">
    <property type="entry name" value="SIMPL/DUF541"/>
</dbReference>
<dbReference type="Gene3D" id="3.30.110.170">
    <property type="entry name" value="Protein of unknown function (DUF541), domain 1"/>
    <property type="match status" value="1"/>
</dbReference>
<protein>
    <submittedName>
        <fullName evidence="2">SIMPL domain-containing protein</fullName>
    </submittedName>
</protein>
<feature type="region of interest" description="Disordered" evidence="1">
    <location>
        <begin position="217"/>
        <end position="242"/>
    </location>
</feature>
<dbReference type="AlphaFoldDB" id="A0A6P0HL27"/>
<evidence type="ECO:0000256" key="1">
    <source>
        <dbReference type="SAM" id="MobiDB-lite"/>
    </source>
</evidence>
<evidence type="ECO:0000313" key="3">
    <source>
        <dbReference type="Proteomes" id="UP000468687"/>
    </source>
</evidence>
<proteinExistence type="predicted"/>
<dbReference type="Gene3D" id="3.30.70.2970">
    <property type="entry name" value="Protein of unknown function (DUF541), domain 2"/>
    <property type="match status" value="1"/>
</dbReference>